<gene>
    <name evidence="8" type="ORF">EGYM00163_LOCUS2386</name>
</gene>
<evidence type="ECO:0000259" key="7">
    <source>
        <dbReference type="PROSITE" id="PS50222"/>
    </source>
</evidence>
<dbReference type="Pfam" id="PF13499">
    <property type="entry name" value="EF-hand_7"/>
    <property type="match status" value="1"/>
</dbReference>
<dbReference type="PANTHER" id="PTHR23055">
    <property type="entry name" value="CALCIUM BINDING PROTEINS"/>
    <property type="match status" value="1"/>
</dbReference>
<evidence type="ECO:0000256" key="6">
    <source>
        <dbReference type="ARBA" id="ARBA00023288"/>
    </source>
</evidence>
<dbReference type="PRINTS" id="PR00450">
    <property type="entry name" value="RECOVERIN"/>
</dbReference>
<dbReference type="EMBL" id="HBJA01007611">
    <property type="protein sequence ID" value="CAE0791272.1"/>
    <property type="molecule type" value="Transcribed_RNA"/>
</dbReference>
<reference evidence="8" key="1">
    <citation type="submission" date="2021-01" db="EMBL/GenBank/DDBJ databases">
        <authorList>
            <person name="Corre E."/>
            <person name="Pelletier E."/>
            <person name="Niang G."/>
            <person name="Scheremetjew M."/>
            <person name="Finn R."/>
            <person name="Kale V."/>
            <person name="Holt S."/>
            <person name="Cochrane G."/>
            <person name="Meng A."/>
            <person name="Brown T."/>
            <person name="Cohen L."/>
        </authorList>
    </citation>
    <scope>NUCLEOTIDE SEQUENCE</scope>
    <source>
        <strain evidence="8">CCMP1594</strain>
    </source>
</reference>
<dbReference type="GO" id="GO:0005509">
    <property type="term" value="F:calcium ion binding"/>
    <property type="evidence" value="ECO:0007669"/>
    <property type="project" value="InterPro"/>
</dbReference>
<keyword evidence="2" id="KW-0519">Myristate</keyword>
<dbReference type="PANTHER" id="PTHR23055:SF178">
    <property type="entry name" value="NEUROCALCIN HOMOLOG"/>
    <property type="match status" value="1"/>
</dbReference>
<evidence type="ECO:0000256" key="1">
    <source>
        <dbReference type="ARBA" id="ARBA00006049"/>
    </source>
</evidence>
<dbReference type="InterPro" id="IPR002048">
    <property type="entry name" value="EF_hand_dom"/>
</dbReference>
<dbReference type="InterPro" id="IPR011992">
    <property type="entry name" value="EF-hand-dom_pair"/>
</dbReference>
<dbReference type="SUPFAM" id="SSF47473">
    <property type="entry name" value="EF-hand"/>
    <property type="match status" value="1"/>
</dbReference>
<evidence type="ECO:0000313" key="8">
    <source>
        <dbReference type="EMBL" id="CAE0791272.1"/>
    </source>
</evidence>
<keyword evidence="3" id="KW-0479">Metal-binding</keyword>
<dbReference type="PROSITE" id="PS50222">
    <property type="entry name" value="EF_HAND_2"/>
    <property type="match status" value="3"/>
</dbReference>
<sequence length="189" mass="22057">MGKNISKEKMEEYKKTIKGKFDEKEIKHMYKLFHKAAPTGKMGKKEFKKYIEDLAIFKKVDSQESYDQLFRGYDRDADGTITFKEYLEYHLGIVFSEPDELFDIVFSMYDADGNGYITRDELIEVVTNSTRWMGDCDVESKDVQDLIQAEVDKIVIFADVNKDGQISKEELYAAYEKHPEILEKLKNLA</sequence>
<evidence type="ECO:0000256" key="3">
    <source>
        <dbReference type="ARBA" id="ARBA00022723"/>
    </source>
</evidence>
<dbReference type="InterPro" id="IPR028846">
    <property type="entry name" value="Recoverin"/>
</dbReference>
<protein>
    <recommendedName>
        <fullName evidence="7">EF-hand domain-containing protein</fullName>
    </recommendedName>
</protein>
<feature type="domain" description="EF-hand" evidence="7">
    <location>
        <begin position="97"/>
        <end position="132"/>
    </location>
</feature>
<evidence type="ECO:0000256" key="4">
    <source>
        <dbReference type="ARBA" id="ARBA00022737"/>
    </source>
</evidence>
<comment type="similarity">
    <text evidence="1">Belongs to the recoverin family.</text>
</comment>
<dbReference type="SMART" id="SM00054">
    <property type="entry name" value="EFh"/>
    <property type="match status" value="3"/>
</dbReference>
<dbReference type="PROSITE" id="PS00018">
    <property type="entry name" value="EF_HAND_1"/>
    <property type="match status" value="3"/>
</dbReference>
<dbReference type="AlphaFoldDB" id="A0A7S4C9W1"/>
<dbReference type="InterPro" id="IPR018247">
    <property type="entry name" value="EF_Hand_1_Ca_BS"/>
</dbReference>
<name>A0A7S4C9W1_9EUGL</name>
<dbReference type="Pfam" id="PF13833">
    <property type="entry name" value="EF-hand_8"/>
    <property type="match status" value="1"/>
</dbReference>
<dbReference type="Gene3D" id="1.10.238.10">
    <property type="entry name" value="EF-hand"/>
    <property type="match status" value="1"/>
</dbReference>
<proteinExistence type="inferred from homology"/>
<keyword evidence="5" id="KW-0106">Calcium</keyword>
<evidence type="ECO:0000256" key="5">
    <source>
        <dbReference type="ARBA" id="ARBA00022837"/>
    </source>
</evidence>
<dbReference type="CDD" id="cd00051">
    <property type="entry name" value="EFh"/>
    <property type="match status" value="2"/>
</dbReference>
<feature type="domain" description="EF-hand" evidence="7">
    <location>
        <begin position="146"/>
        <end position="181"/>
    </location>
</feature>
<feature type="domain" description="EF-hand" evidence="7">
    <location>
        <begin position="61"/>
        <end position="96"/>
    </location>
</feature>
<keyword evidence="6" id="KW-0449">Lipoprotein</keyword>
<evidence type="ECO:0000256" key="2">
    <source>
        <dbReference type="ARBA" id="ARBA00022707"/>
    </source>
</evidence>
<accession>A0A7S4C9W1</accession>
<keyword evidence="4" id="KW-0677">Repeat</keyword>
<organism evidence="8">
    <name type="scientific">Eutreptiella gymnastica</name>
    <dbReference type="NCBI Taxonomy" id="73025"/>
    <lineage>
        <taxon>Eukaryota</taxon>
        <taxon>Discoba</taxon>
        <taxon>Euglenozoa</taxon>
        <taxon>Euglenida</taxon>
        <taxon>Spirocuta</taxon>
        <taxon>Euglenophyceae</taxon>
        <taxon>Eutreptiales</taxon>
        <taxon>Eutreptiaceae</taxon>
        <taxon>Eutreptiella</taxon>
    </lineage>
</organism>